<sequence length="588" mass="67411">MDNMKKNVIRDVVVHKNIEIPMRDGVILRADHLEPQCEEPLPVLIVRTPYLKESFYTKQVYSVMETAFKGYHILLCDVRGGGQSEGEFTPFANEKNDGYDTIQWAADQPWCNGKVGTFGYSYNGGQQILAASTRPSALAAAAPGGASGWFLPTLMYGVLSHRTSLFWYMKQIRNALLSGKGDMAKEERQKKLEEIEYIMRFRNEKECYALPFLSANVLKFEGVPVRKFFNEWVDHCDDKEYWARMGQPLGIENVNVPCFFYTGWFDYMCPGQADCFELLSHRTEDPELAASHRLVLGPWIHTTEYGTSTDSNSGVRYGELTFPPNSGYTKEMYDSFLKFYAKYLKGEDVDTGAPVRIYVMGDNIWRDEQEWPLARTVYTPLYLDSDGDARTLNGSGRLTFEKTFAFESDFYDYDPMNPCDNTDSDLHKGIIKDRREKEQREDMLVYSTATLKEDLEVTGNIRVKFFIRSSAVDTDFFVRLIDVLPDGKAYSYLAGVFRMRYRDGFYEPRYMTPGEVYAVDFKLGPLSLVFKEGHQIRIEVTSSDFPEYDRNLNTAEPMGYGAEAVVAHQTILHSEEYPSHLLLPVIPR</sequence>
<dbReference type="InterPro" id="IPR008979">
    <property type="entry name" value="Galactose-bd-like_sf"/>
</dbReference>
<feature type="domain" description="Xaa-Pro dipeptidyl-peptidase C-terminal" evidence="2">
    <location>
        <begin position="337"/>
        <end position="582"/>
    </location>
</feature>
<dbReference type="NCBIfam" id="TIGR00976">
    <property type="entry name" value="CocE_NonD"/>
    <property type="match status" value="1"/>
</dbReference>
<dbReference type="InterPro" id="IPR005674">
    <property type="entry name" value="CocE/Ser_esterase"/>
</dbReference>
<gene>
    <name evidence="3" type="ORF">LKD81_14495</name>
</gene>
<dbReference type="Gene3D" id="2.60.120.260">
    <property type="entry name" value="Galactose-binding domain-like"/>
    <property type="match status" value="1"/>
</dbReference>
<dbReference type="InterPro" id="IPR013736">
    <property type="entry name" value="Xaa-Pro_dipept_C"/>
</dbReference>
<dbReference type="AlphaFoldDB" id="A0AAE3ECN2"/>
<evidence type="ECO:0000313" key="4">
    <source>
        <dbReference type="Proteomes" id="UP001198182"/>
    </source>
</evidence>
<dbReference type="GO" id="GO:0008239">
    <property type="term" value="F:dipeptidyl-peptidase activity"/>
    <property type="evidence" value="ECO:0007669"/>
    <property type="project" value="InterPro"/>
</dbReference>
<dbReference type="InterPro" id="IPR029058">
    <property type="entry name" value="AB_hydrolase_fold"/>
</dbReference>
<evidence type="ECO:0000313" key="3">
    <source>
        <dbReference type="EMBL" id="MCC2232189.1"/>
    </source>
</evidence>
<protein>
    <submittedName>
        <fullName evidence="3">CocE/NonD family hydrolase</fullName>
    </submittedName>
</protein>
<dbReference type="InterPro" id="IPR050585">
    <property type="entry name" value="Xaa-Pro_dipeptidyl-ppase/CocE"/>
</dbReference>
<dbReference type="Proteomes" id="UP001198182">
    <property type="component" value="Unassembled WGS sequence"/>
</dbReference>
<proteinExistence type="predicted"/>
<dbReference type="SUPFAM" id="SSF49785">
    <property type="entry name" value="Galactose-binding domain-like"/>
    <property type="match status" value="1"/>
</dbReference>
<dbReference type="Pfam" id="PF02129">
    <property type="entry name" value="Peptidase_S15"/>
    <property type="match status" value="1"/>
</dbReference>
<evidence type="ECO:0000259" key="2">
    <source>
        <dbReference type="SMART" id="SM00939"/>
    </source>
</evidence>
<keyword evidence="4" id="KW-1185">Reference proteome</keyword>
<accession>A0AAE3ECN2</accession>
<comment type="caution">
    <text evidence="3">The sequence shown here is derived from an EMBL/GenBank/DDBJ whole genome shotgun (WGS) entry which is preliminary data.</text>
</comment>
<dbReference type="Gene3D" id="3.40.50.1820">
    <property type="entry name" value="alpha/beta hydrolase"/>
    <property type="match status" value="1"/>
</dbReference>
<dbReference type="Gene3D" id="1.10.3020.10">
    <property type="entry name" value="alpha-amino acid ester hydrolase ( Helical cap domain)"/>
    <property type="match status" value="1"/>
</dbReference>
<evidence type="ECO:0000256" key="1">
    <source>
        <dbReference type="ARBA" id="ARBA00022801"/>
    </source>
</evidence>
<reference evidence="3" key="1">
    <citation type="submission" date="2021-10" db="EMBL/GenBank/DDBJ databases">
        <title>Anaerobic single-cell dispensing facilitates the cultivation of human gut bacteria.</title>
        <authorList>
            <person name="Afrizal A."/>
        </authorList>
    </citation>
    <scope>NUCLEOTIDE SEQUENCE</scope>
    <source>
        <strain evidence="3">CLA-AA-H215</strain>
    </source>
</reference>
<dbReference type="SUPFAM" id="SSF53474">
    <property type="entry name" value="alpha/beta-Hydrolases"/>
    <property type="match status" value="1"/>
</dbReference>
<dbReference type="InterPro" id="IPR000383">
    <property type="entry name" value="Xaa-Pro-like_dom"/>
</dbReference>
<dbReference type="PANTHER" id="PTHR43056">
    <property type="entry name" value="PEPTIDASE S9 PROLYL OLIGOPEPTIDASE"/>
    <property type="match status" value="1"/>
</dbReference>
<organism evidence="3 4">
    <name type="scientific">Hominifimenecus microfluidus</name>
    <dbReference type="NCBI Taxonomy" id="2885348"/>
    <lineage>
        <taxon>Bacteria</taxon>
        <taxon>Bacillati</taxon>
        <taxon>Bacillota</taxon>
        <taxon>Clostridia</taxon>
        <taxon>Lachnospirales</taxon>
        <taxon>Lachnospiraceae</taxon>
        <taxon>Hominifimenecus</taxon>
    </lineage>
</organism>
<dbReference type="RefSeq" id="WP_349199449.1">
    <property type="nucleotide sequence ID" value="NZ_JBBNHI010000210.1"/>
</dbReference>
<dbReference type="SMART" id="SM00939">
    <property type="entry name" value="PepX_C"/>
    <property type="match status" value="1"/>
</dbReference>
<name>A0AAE3ECN2_9FIRM</name>
<dbReference type="PANTHER" id="PTHR43056:SF10">
    <property type="entry name" value="COCE_NOND FAMILY, PUTATIVE (AFU_ORTHOLOGUE AFUA_7G00600)-RELATED"/>
    <property type="match status" value="1"/>
</dbReference>
<keyword evidence="1 3" id="KW-0378">Hydrolase</keyword>
<dbReference type="EMBL" id="JAJEQR010000054">
    <property type="protein sequence ID" value="MCC2232189.1"/>
    <property type="molecule type" value="Genomic_DNA"/>
</dbReference>
<dbReference type="Pfam" id="PF08530">
    <property type="entry name" value="PepX_C"/>
    <property type="match status" value="1"/>
</dbReference>